<protein>
    <recommendedName>
        <fullName evidence="3">Tetratricopeptide repeat protein 39B</fullName>
    </recommendedName>
</protein>
<dbReference type="eggNOG" id="KOG3783">
    <property type="taxonomic scope" value="Eukaryota"/>
</dbReference>
<dbReference type="SUPFAM" id="SSF48452">
    <property type="entry name" value="TPR-like"/>
    <property type="match status" value="1"/>
</dbReference>
<dbReference type="AlphaFoldDB" id="A9UVL3"/>
<dbReference type="InterPro" id="IPR019412">
    <property type="entry name" value="IML2/TPR_39"/>
</dbReference>
<dbReference type="EMBL" id="CH991547">
    <property type="protein sequence ID" value="EDQ90603.1"/>
    <property type="molecule type" value="Genomic_DNA"/>
</dbReference>
<gene>
    <name evidence="1" type="ORF">MONBRDRAFT_31822</name>
</gene>
<dbReference type="Gene3D" id="1.25.40.10">
    <property type="entry name" value="Tetratricopeptide repeat domain"/>
    <property type="match status" value="1"/>
</dbReference>
<proteinExistence type="predicted"/>
<evidence type="ECO:0000313" key="2">
    <source>
        <dbReference type="Proteomes" id="UP000001357"/>
    </source>
</evidence>
<dbReference type="InterPro" id="IPR011990">
    <property type="entry name" value="TPR-like_helical_dom_sf"/>
</dbReference>
<sequence length="639" mass="72719">MEHHVPFDEEGLPKLADMTNAEIRHGFKLFFINQPRQAEAFFDEHIDVPIFALGKTAILWLWALLTMEEEDVKRGQEMATRAQGMARDLRKAMRPASSWFGSRAKETLSPEAIFYEVMETECMLLHAILSLLGGSVFDKVSAGLNVRTVWQNYSRLSKLVEFEPGQKDPVHLETRAAIDFGFGVFNLACSILPPKILAVAKILGFPTSRADGINSLLAAYKHNSVLSPIAGLGLLMHHTFLQSTYDLGTEKYQEDVGMIMAVAAERYPDSGWFYMFEGRYARLRRQSVRSLECYHRAKDRQSEWKPLADMCDYEIAFSAMALYDFEQALKHWLILLDTNDWSKVFYSYMAATCLDHLGRRSEALQRFQAIKDMEVIKFGTGRIPVDIFCKRRANDNVYDHDYDLVLSALEILYVWAGFYHMNRAVLDMAFDDVARERSKLDATTSPDKRALVTTLYGALCAQLGMQSQAENSFQEVEDLRPELKNEDWLVFYARYELAMLWFRQDGQPTARVVDMLTKASSKKDHNWDTRLHLRIATANYHFKHWDDLGLGRPEAAMAKSLRSLDERDVKHLHQRGIPHVFGDSNVEEDMATEVEEAAPKAGNGVGDAEPSTADARDQGARLVQAILQSTEPEMSHALV</sequence>
<reference evidence="1 2" key="1">
    <citation type="journal article" date="2008" name="Nature">
        <title>The genome of the choanoflagellate Monosiga brevicollis and the origin of metazoans.</title>
        <authorList>
            <consortium name="JGI Sequencing"/>
            <person name="King N."/>
            <person name="Westbrook M.J."/>
            <person name="Young S.L."/>
            <person name="Kuo A."/>
            <person name="Abedin M."/>
            <person name="Chapman J."/>
            <person name="Fairclough S."/>
            <person name="Hellsten U."/>
            <person name="Isogai Y."/>
            <person name="Letunic I."/>
            <person name="Marr M."/>
            <person name="Pincus D."/>
            <person name="Putnam N."/>
            <person name="Rokas A."/>
            <person name="Wright K.J."/>
            <person name="Zuzow R."/>
            <person name="Dirks W."/>
            <person name="Good M."/>
            <person name="Goodstein D."/>
            <person name="Lemons D."/>
            <person name="Li W."/>
            <person name="Lyons J.B."/>
            <person name="Morris A."/>
            <person name="Nichols S."/>
            <person name="Richter D.J."/>
            <person name="Salamov A."/>
            <person name="Bork P."/>
            <person name="Lim W.A."/>
            <person name="Manning G."/>
            <person name="Miller W.T."/>
            <person name="McGinnis W."/>
            <person name="Shapiro H."/>
            <person name="Tjian R."/>
            <person name="Grigoriev I.V."/>
            <person name="Rokhsar D."/>
        </authorList>
    </citation>
    <scope>NUCLEOTIDE SEQUENCE [LARGE SCALE GENOMIC DNA]</scope>
    <source>
        <strain evidence="2">MX1 / ATCC 50154</strain>
    </source>
</reference>
<accession>A9UVL3</accession>
<dbReference type="FunCoup" id="A9UVL3">
    <property type="interactions" value="94"/>
</dbReference>
<keyword evidence="2" id="KW-1185">Reference proteome</keyword>
<evidence type="ECO:0008006" key="3">
    <source>
        <dbReference type="Google" id="ProtNLM"/>
    </source>
</evidence>
<dbReference type="InParanoid" id="A9UVL3"/>
<dbReference type="KEGG" id="mbr:MONBRDRAFT_31822"/>
<dbReference type="GeneID" id="5889889"/>
<evidence type="ECO:0000313" key="1">
    <source>
        <dbReference type="EMBL" id="EDQ90603.1"/>
    </source>
</evidence>
<dbReference type="OMA" id="ELMWAHC"/>
<organism evidence="1 2">
    <name type="scientific">Monosiga brevicollis</name>
    <name type="common">Choanoflagellate</name>
    <dbReference type="NCBI Taxonomy" id="81824"/>
    <lineage>
        <taxon>Eukaryota</taxon>
        <taxon>Choanoflagellata</taxon>
        <taxon>Craspedida</taxon>
        <taxon>Salpingoecidae</taxon>
        <taxon>Monosiga</taxon>
    </lineage>
</organism>
<dbReference type="RefSeq" id="XP_001744654.1">
    <property type="nucleotide sequence ID" value="XM_001744602.1"/>
</dbReference>
<dbReference type="PANTHER" id="PTHR31859">
    <property type="entry name" value="TETRATRICOPEPTIDE REPEAT PROTEIN 39 FAMILY MEMBER"/>
    <property type="match status" value="1"/>
</dbReference>
<dbReference type="Proteomes" id="UP000001357">
    <property type="component" value="Unassembled WGS sequence"/>
</dbReference>
<dbReference type="PANTHER" id="PTHR31859:SF1">
    <property type="entry name" value="TETRATRICOPEPTIDE REPEAT PROTEIN 39C"/>
    <property type="match status" value="1"/>
</dbReference>
<name>A9UVL3_MONBE</name>
<dbReference type="Pfam" id="PF10300">
    <property type="entry name" value="Iml2-TPR_39"/>
    <property type="match status" value="1"/>
</dbReference>